<sequence>MAPEPEPVADPIAGLVGFTGALRAAGVQAHRAKDFIEAVEHLDVTRREDVYWAGRATLCDEPEDIPIYDRVFARWFAAELVDARQLPTTTAEQVSVAPLDADPQGGQQESEEDVVAAMASSVEQLRHRDVAELSPGERQRLNALLEGLDARGPVRRSRRRYVSSRGDIDIPRTVREQLRRGGEPGPLRHRRRRDRPRRVVLLIDVSGSMKPYADSLLRLAHRAVSAAPRTTEAFTLGTRLTRVTPAMRHHDPDVVLSEVGSMVPDWSGGTRLGEALQAFVDRWGQRGIVRGAVVVIASDGWERGGAELLGEQVARLRRLAHAVVWANPHQGKPGYAPVQSGIVAARPHLDGMVEGHSVAAFDELLQVVRSV</sequence>
<evidence type="ECO:0000313" key="3">
    <source>
        <dbReference type="Proteomes" id="UP000554054"/>
    </source>
</evidence>
<feature type="domain" description="VWFA" evidence="1">
    <location>
        <begin position="196"/>
        <end position="369"/>
    </location>
</feature>
<dbReference type="RefSeq" id="WP_185990780.1">
    <property type="nucleotide sequence ID" value="NZ_JACCAE010000001.1"/>
</dbReference>
<dbReference type="PIRSF" id="PIRSF010256">
    <property type="entry name" value="CoxE_vWa"/>
    <property type="match status" value="1"/>
</dbReference>
<dbReference type="CDD" id="cd00198">
    <property type="entry name" value="vWFA"/>
    <property type="match status" value="1"/>
</dbReference>
<dbReference type="PANTHER" id="PTHR39338">
    <property type="entry name" value="BLL5662 PROTEIN-RELATED"/>
    <property type="match status" value="1"/>
</dbReference>
<dbReference type="AlphaFoldDB" id="A0A852VWK6"/>
<evidence type="ECO:0000259" key="1">
    <source>
        <dbReference type="SMART" id="SM00327"/>
    </source>
</evidence>
<gene>
    <name evidence="2" type="ORF">BJY20_001303</name>
</gene>
<dbReference type="Pfam" id="PF05762">
    <property type="entry name" value="VWA_CoxE"/>
    <property type="match status" value="1"/>
</dbReference>
<dbReference type="InterPro" id="IPR008912">
    <property type="entry name" value="Uncharacterised_CoxE"/>
</dbReference>
<comment type="caution">
    <text evidence="2">The sequence shown here is derived from an EMBL/GenBank/DDBJ whole genome shotgun (WGS) entry which is preliminary data.</text>
</comment>
<dbReference type="PANTHER" id="PTHR39338:SF6">
    <property type="entry name" value="BLL5662 PROTEIN"/>
    <property type="match status" value="1"/>
</dbReference>
<reference evidence="2 3" key="1">
    <citation type="submission" date="2020-07" db="EMBL/GenBank/DDBJ databases">
        <title>Sequencing the genomes of 1000 actinobacteria strains.</title>
        <authorList>
            <person name="Klenk H.-P."/>
        </authorList>
    </citation>
    <scope>NUCLEOTIDE SEQUENCE [LARGE SCALE GENOMIC DNA]</scope>
    <source>
        <strain evidence="2 3">DSM 26154</strain>
    </source>
</reference>
<accession>A0A852VWK6</accession>
<name>A0A852VWK6_9MICO</name>
<dbReference type="InterPro" id="IPR002035">
    <property type="entry name" value="VWF_A"/>
</dbReference>
<dbReference type="Gene3D" id="3.40.50.410">
    <property type="entry name" value="von Willebrand factor, type A domain"/>
    <property type="match status" value="1"/>
</dbReference>
<dbReference type="SMART" id="SM00327">
    <property type="entry name" value="VWA"/>
    <property type="match status" value="1"/>
</dbReference>
<dbReference type="Proteomes" id="UP000554054">
    <property type="component" value="Unassembled WGS sequence"/>
</dbReference>
<proteinExistence type="predicted"/>
<dbReference type="InterPro" id="IPR011195">
    <property type="entry name" value="UCP010256"/>
</dbReference>
<evidence type="ECO:0000313" key="2">
    <source>
        <dbReference type="EMBL" id="NYF97911.1"/>
    </source>
</evidence>
<organism evidence="2 3">
    <name type="scientific">Janibacter cremeus</name>
    <dbReference type="NCBI Taxonomy" id="1285192"/>
    <lineage>
        <taxon>Bacteria</taxon>
        <taxon>Bacillati</taxon>
        <taxon>Actinomycetota</taxon>
        <taxon>Actinomycetes</taxon>
        <taxon>Micrococcales</taxon>
        <taxon>Intrasporangiaceae</taxon>
        <taxon>Janibacter</taxon>
    </lineage>
</organism>
<dbReference type="InterPro" id="IPR036465">
    <property type="entry name" value="vWFA_dom_sf"/>
</dbReference>
<keyword evidence="3" id="KW-1185">Reference proteome</keyword>
<dbReference type="SUPFAM" id="SSF53300">
    <property type="entry name" value="vWA-like"/>
    <property type="match status" value="1"/>
</dbReference>
<protein>
    <recommendedName>
        <fullName evidence="1">VWFA domain-containing protein</fullName>
    </recommendedName>
</protein>
<dbReference type="EMBL" id="JACCAE010000001">
    <property type="protein sequence ID" value="NYF97911.1"/>
    <property type="molecule type" value="Genomic_DNA"/>
</dbReference>